<keyword evidence="7 13" id="KW-0808">Transferase</keyword>
<evidence type="ECO:0000256" key="11">
    <source>
        <dbReference type="ARBA" id="ARBA00049524"/>
    </source>
</evidence>
<keyword evidence="6" id="KW-0963">Cytoplasm</keyword>
<sequence length="209" mass="24163">MIDDQAGKLCSKKRNEFQSRYFPPVSEWQTWIHPITHCTYDITLQLSSTLSNQDFERCFSLVESTSSDHYKNSITGWNPPFKRNEMRHQDMKYVLVTLRGKLQGFMSFMPSYEDGIPVLYCYEIHLSSELRGTGLARTLMQLLDSVAAKIPTVEKVMLTCFTQNTRAFKFYTKIGYGIDPSTPPIKQLRNGTKVGSDYMILSKRINHSY</sequence>
<dbReference type="GO" id="GO:0010485">
    <property type="term" value="F:histone H4 acetyltransferase activity"/>
    <property type="evidence" value="ECO:0007669"/>
    <property type="project" value="InterPro"/>
</dbReference>
<comment type="subcellular location">
    <subcellularLocation>
        <location evidence="2">Cytoplasm</location>
    </subcellularLocation>
    <subcellularLocation>
        <location evidence="1">Nucleus</location>
    </subcellularLocation>
</comment>
<dbReference type="AlphaFoldDB" id="A0A0B1P3S5"/>
<dbReference type="CDD" id="cd04301">
    <property type="entry name" value="NAT_SF"/>
    <property type="match status" value="1"/>
</dbReference>
<proteinExistence type="inferred from homology"/>
<evidence type="ECO:0000313" key="13">
    <source>
        <dbReference type="EMBL" id="KHJ32005.1"/>
    </source>
</evidence>
<accession>A0A0B1P3S5</accession>
<reference evidence="13 14" key="1">
    <citation type="journal article" date="2014" name="BMC Genomics">
        <title>Adaptive genomic structural variation in the grape powdery mildew pathogen, Erysiphe necator.</title>
        <authorList>
            <person name="Jones L."/>
            <person name="Riaz S."/>
            <person name="Morales-Cruz A."/>
            <person name="Amrine K.C."/>
            <person name="McGuire B."/>
            <person name="Gubler W.D."/>
            <person name="Walker M.A."/>
            <person name="Cantu D."/>
        </authorList>
    </citation>
    <scope>NUCLEOTIDE SEQUENCE [LARGE SCALE GENOMIC DNA]</scope>
    <source>
        <strain evidence="14">c</strain>
    </source>
</reference>
<dbReference type="EMBL" id="JNVN01002413">
    <property type="protein sequence ID" value="KHJ32005.1"/>
    <property type="molecule type" value="Genomic_DNA"/>
</dbReference>
<dbReference type="InterPro" id="IPR016181">
    <property type="entry name" value="Acyl_CoA_acyltransferase"/>
</dbReference>
<gene>
    <name evidence="13" type="ORF">EV44_g3054</name>
</gene>
<comment type="catalytic activity">
    <reaction evidence="11">
        <text>N-terminal L-seryl-[histone H4] + acetyl-CoA = N-terminal N(alpha)-acetyl-L-seryl-[histone H4] + CoA + H(+)</text>
        <dbReference type="Rhea" id="RHEA:50596"/>
        <dbReference type="Rhea" id="RHEA-COMP:12740"/>
        <dbReference type="Rhea" id="RHEA-COMP:12743"/>
        <dbReference type="ChEBI" id="CHEBI:15378"/>
        <dbReference type="ChEBI" id="CHEBI:57287"/>
        <dbReference type="ChEBI" id="CHEBI:57288"/>
        <dbReference type="ChEBI" id="CHEBI:64738"/>
        <dbReference type="ChEBI" id="CHEBI:83690"/>
        <dbReference type="EC" id="2.3.1.257"/>
    </reaction>
</comment>
<dbReference type="SUPFAM" id="SSF55729">
    <property type="entry name" value="Acyl-CoA N-acyltransferases (Nat)"/>
    <property type="match status" value="1"/>
</dbReference>
<comment type="caution">
    <text evidence="13">The sequence shown here is derived from an EMBL/GenBank/DDBJ whole genome shotgun (WGS) entry which is preliminary data.</text>
</comment>
<dbReference type="PANTHER" id="PTHR20531">
    <property type="entry name" value="N-ALPHA-ACETYLTRANSFERASE 40"/>
    <property type="match status" value="1"/>
</dbReference>
<comment type="similarity">
    <text evidence="3">Belongs to the acetyltransferase family. NAA40 subfamily.</text>
</comment>
<name>A0A0B1P3S5_UNCNE</name>
<dbReference type="HOGENOM" id="CLU_051699_2_1_1"/>
<protein>
    <recommendedName>
        <fullName evidence="5">N-alpha-acetyltransferase 40</fullName>
        <ecNumber evidence="4">2.3.1.257</ecNumber>
    </recommendedName>
</protein>
<dbReference type="GO" id="GO:0005634">
    <property type="term" value="C:nucleus"/>
    <property type="evidence" value="ECO:0007669"/>
    <property type="project" value="UniProtKB-SubCell"/>
</dbReference>
<dbReference type="GO" id="GO:0005737">
    <property type="term" value="C:cytoplasm"/>
    <property type="evidence" value="ECO:0007669"/>
    <property type="project" value="UniProtKB-SubCell"/>
</dbReference>
<dbReference type="GO" id="GO:1990189">
    <property type="term" value="F:protein N-terminal-serine acetyltransferase activity"/>
    <property type="evidence" value="ECO:0007669"/>
    <property type="project" value="UniProtKB-EC"/>
</dbReference>
<keyword evidence="9 13" id="KW-0012">Acyltransferase</keyword>
<dbReference type="PANTHER" id="PTHR20531:SF1">
    <property type="entry name" value="N-ALPHA-ACETYLTRANSFERASE 40"/>
    <property type="match status" value="1"/>
</dbReference>
<organism evidence="13 14">
    <name type="scientific">Uncinula necator</name>
    <name type="common">Grape powdery mildew</name>
    <dbReference type="NCBI Taxonomy" id="52586"/>
    <lineage>
        <taxon>Eukaryota</taxon>
        <taxon>Fungi</taxon>
        <taxon>Dikarya</taxon>
        <taxon>Ascomycota</taxon>
        <taxon>Pezizomycotina</taxon>
        <taxon>Leotiomycetes</taxon>
        <taxon>Erysiphales</taxon>
        <taxon>Erysiphaceae</taxon>
        <taxon>Erysiphe</taxon>
    </lineage>
</organism>
<dbReference type="Pfam" id="PF00583">
    <property type="entry name" value="Acetyltransf_1"/>
    <property type="match status" value="1"/>
</dbReference>
<comment type="catalytic activity">
    <reaction evidence="10">
        <text>N-terminal L-seryl-[histone H2A] + acetyl-CoA = N-terminal N(alpha)-acetyl-L-seryl-[histone H2A] + CoA + H(+)</text>
        <dbReference type="Rhea" id="RHEA:50600"/>
        <dbReference type="Rhea" id="RHEA-COMP:12742"/>
        <dbReference type="Rhea" id="RHEA-COMP:12744"/>
        <dbReference type="ChEBI" id="CHEBI:15378"/>
        <dbReference type="ChEBI" id="CHEBI:57287"/>
        <dbReference type="ChEBI" id="CHEBI:57288"/>
        <dbReference type="ChEBI" id="CHEBI:64738"/>
        <dbReference type="ChEBI" id="CHEBI:83690"/>
        <dbReference type="EC" id="2.3.1.257"/>
    </reaction>
</comment>
<evidence type="ECO:0000256" key="6">
    <source>
        <dbReference type="ARBA" id="ARBA00022490"/>
    </source>
</evidence>
<evidence type="ECO:0000313" key="14">
    <source>
        <dbReference type="Proteomes" id="UP000030854"/>
    </source>
</evidence>
<keyword evidence="14" id="KW-1185">Reference proteome</keyword>
<dbReference type="STRING" id="52586.A0A0B1P3S5"/>
<dbReference type="PROSITE" id="PS51186">
    <property type="entry name" value="GNAT"/>
    <property type="match status" value="1"/>
</dbReference>
<dbReference type="EC" id="2.3.1.257" evidence="4"/>
<evidence type="ECO:0000256" key="9">
    <source>
        <dbReference type="ARBA" id="ARBA00023315"/>
    </source>
</evidence>
<feature type="domain" description="N-acetyltransferase" evidence="12">
    <location>
        <begin position="42"/>
        <end position="204"/>
    </location>
</feature>
<evidence type="ECO:0000256" key="8">
    <source>
        <dbReference type="ARBA" id="ARBA00023242"/>
    </source>
</evidence>
<dbReference type="GO" id="GO:0043998">
    <property type="term" value="F:histone H2A acetyltransferase activity"/>
    <property type="evidence" value="ECO:0007669"/>
    <property type="project" value="InterPro"/>
</dbReference>
<evidence type="ECO:0000259" key="12">
    <source>
        <dbReference type="PROSITE" id="PS51186"/>
    </source>
</evidence>
<evidence type="ECO:0000256" key="3">
    <source>
        <dbReference type="ARBA" id="ARBA00008870"/>
    </source>
</evidence>
<dbReference type="InterPro" id="IPR039949">
    <property type="entry name" value="NAA40"/>
</dbReference>
<dbReference type="InterPro" id="IPR000182">
    <property type="entry name" value="GNAT_dom"/>
</dbReference>
<dbReference type="OMA" id="ETNVGPY"/>
<keyword evidence="8" id="KW-0539">Nucleus</keyword>
<evidence type="ECO:0000256" key="2">
    <source>
        <dbReference type="ARBA" id="ARBA00004496"/>
    </source>
</evidence>
<evidence type="ECO:0000256" key="10">
    <source>
        <dbReference type="ARBA" id="ARBA00047821"/>
    </source>
</evidence>
<dbReference type="Proteomes" id="UP000030854">
    <property type="component" value="Unassembled WGS sequence"/>
</dbReference>
<evidence type="ECO:0000256" key="1">
    <source>
        <dbReference type="ARBA" id="ARBA00004123"/>
    </source>
</evidence>
<evidence type="ECO:0000256" key="5">
    <source>
        <dbReference type="ARBA" id="ARBA00015043"/>
    </source>
</evidence>
<evidence type="ECO:0000256" key="7">
    <source>
        <dbReference type="ARBA" id="ARBA00022679"/>
    </source>
</evidence>
<dbReference type="Gene3D" id="3.40.630.30">
    <property type="match status" value="1"/>
</dbReference>
<evidence type="ECO:0000256" key="4">
    <source>
        <dbReference type="ARBA" id="ARBA00012950"/>
    </source>
</evidence>